<comment type="caution">
    <text evidence="1">The sequence shown here is derived from an EMBL/GenBank/DDBJ whole genome shotgun (WGS) entry which is preliminary data.</text>
</comment>
<keyword evidence="2" id="KW-1185">Reference proteome</keyword>
<evidence type="ECO:0000313" key="2">
    <source>
        <dbReference type="Proteomes" id="UP000887116"/>
    </source>
</evidence>
<organism evidence="1 2">
    <name type="scientific">Trichonephila clavata</name>
    <name type="common">Joro spider</name>
    <name type="synonym">Nephila clavata</name>
    <dbReference type="NCBI Taxonomy" id="2740835"/>
    <lineage>
        <taxon>Eukaryota</taxon>
        <taxon>Metazoa</taxon>
        <taxon>Ecdysozoa</taxon>
        <taxon>Arthropoda</taxon>
        <taxon>Chelicerata</taxon>
        <taxon>Arachnida</taxon>
        <taxon>Araneae</taxon>
        <taxon>Araneomorphae</taxon>
        <taxon>Entelegynae</taxon>
        <taxon>Araneoidea</taxon>
        <taxon>Nephilidae</taxon>
        <taxon>Trichonephila</taxon>
    </lineage>
</organism>
<proteinExistence type="predicted"/>
<reference evidence="1" key="1">
    <citation type="submission" date="2020-07" db="EMBL/GenBank/DDBJ databases">
        <title>Multicomponent nature underlies the extraordinary mechanical properties of spider dragline silk.</title>
        <authorList>
            <person name="Kono N."/>
            <person name="Nakamura H."/>
            <person name="Mori M."/>
            <person name="Yoshida Y."/>
            <person name="Ohtoshi R."/>
            <person name="Malay A.D."/>
            <person name="Moran D.A.P."/>
            <person name="Tomita M."/>
            <person name="Numata K."/>
            <person name="Arakawa K."/>
        </authorList>
    </citation>
    <scope>NUCLEOTIDE SEQUENCE</scope>
</reference>
<sequence>MKVAMMWISRVKQTLPLFSISFNSKSYSSYL</sequence>
<evidence type="ECO:0000313" key="1">
    <source>
        <dbReference type="EMBL" id="GFR19832.1"/>
    </source>
</evidence>
<dbReference type="AlphaFoldDB" id="A0A8X6HA81"/>
<accession>A0A8X6HA81</accession>
<name>A0A8X6HA81_TRICU</name>
<gene>
    <name evidence="1" type="ORF">TNCT_177101</name>
</gene>
<dbReference type="Proteomes" id="UP000887116">
    <property type="component" value="Unassembled WGS sequence"/>
</dbReference>
<protein>
    <submittedName>
        <fullName evidence="1">Uncharacterized protein</fullName>
    </submittedName>
</protein>
<dbReference type="EMBL" id="BMAO01037743">
    <property type="protein sequence ID" value="GFR19832.1"/>
    <property type="molecule type" value="Genomic_DNA"/>
</dbReference>
<feature type="non-terminal residue" evidence="1">
    <location>
        <position position="1"/>
    </location>
</feature>